<name>A0A1H0X3K0_9BACI</name>
<protein>
    <submittedName>
        <fullName evidence="1">Uncharacterized protein</fullName>
    </submittedName>
</protein>
<dbReference type="EMBL" id="FNJU01000029">
    <property type="protein sequence ID" value="SDP97419.1"/>
    <property type="molecule type" value="Genomic_DNA"/>
</dbReference>
<reference evidence="2" key="1">
    <citation type="submission" date="2016-10" db="EMBL/GenBank/DDBJ databases">
        <authorList>
            <person name="Varghese N."/>
            <person name="Submissions S."/>
        </authorList>
    </citation>
    <scope>NUCLEOTIDE SEQUENCE [LARGE SCALE GENOMIC DNA]</scope>
    <source>
        <strain evidence="2">IBRC-M10078</strain>
    </source>
</reference>
<accession>A0A1H0X3K0</accession>
<evidence type="ECO:0000313" key="2">
    <source>
        <dbReference type="Proteomes" id="UP000199159"/>
    </source>
</evidence>
<keyword evidence="2" id="KW-1185">Reference proteome</keyword>
<dbReference type="RefSeq" id="WP_090859984.1">
    <property type="nucleotide sequence ID" value="NZ_FNJU01000029.1"/>
</dbReference>
<sequence>MNKELIAKIVEGDLGELARTQLENKTQKLINQLLESECPFLLKPLQVDRKGFTVEQYAQEFSEVSDRVILEAIEKENLKFISGKLQFSLDSCENKMIVDLSSFFEGNDGEWIVKSACIHAVSSVLNDEGLNELVEERLVEYYITPPGYESNYPI</sequence>
<evidence type="ECO:0000313" key="1">
    <source>
        <dbReference type="EMBL" id="SDP97419.1"/>
    </source>
</evidence>
<dbReference type="AlphaFoldDB" id="A0A1H0X3K0"/>
<organism evidence="1 2">
    <name type="scientific">Litchfieldia salsa</name>
    <dbReference type="NCBI Taxonomy" id="930152"/>
    <lineage>
        <taxon>Bacteria</taxon>
        <taxon>Bacillati</taxon>
        <taxon>Bacillota</taxon>
        <taxon>Bacilli</taxon>
        <taxon>Bacillales</taxon>
        <taxon>Bacillaceae</taxon>
        <taxon>Litchfieldia</taxon>
    </lineage>
</organism>
<proteinExistence type="predicted"/>
<dbReference type="OrthoDB" id="9854179at2"/>
<gene>
    <name evidence="1" type="ORF">SAMN05216565_1294</name>
</gene>
<dbReference type="Proteomes" id="UP000199159">
    <property type="component" value="Unassembled WGS sequence"/>
</dbReference>